<dbReference type="GO" id="GO:0005886">
    <property type="term" value="C:plasma membrane"/>
    <property type="evidence" value="ECO:0007669"/>
    <property type="project" value="TreeGrafter"/>
</dbReference>
<evidence type="ECO:0000313" key="5">
    <source>
        <dbReference type="EMBL" id="KAF9819465.1"/>
    </source>
</evidence>
<evidence type="ECO:0000313" key="6">
    <source>
        <dbReference type="Proteomes" id="UP000639403"/>
    </source>
</evidence>
<dbReference type="GO" id="GO:0016197">
    <property type="term" value="P:endosomal transport"/>
    <property type="evidence" value="ECO:0007669"/>
    <property type="project" value="TreeGrafter"/>
</dbReference>
<feature type="compositionally biased region" description="Basic and acidic residues" evidence="3">
    <location>
        <begin position="194"/>
        <end position="204"/>
    </location>
</feature>
<feature type="compositionally biased region" description="Low complexity" evidence="3">
    <location>
        <begin position="67"/>
        <end position="106"/>
    </location>
</feature>
<dbReference type="GO" id="GO:0031410">
    <property type="term" value="C:cytoplasmic vesicle"/>
    <property type="evidence" value="ECO:0007669"/>
    <property type="project" value="TreeGrafter"/>
</dbReference>
<evidence type="ECO:0000259" key="4">
    <source>
        <dbReference type="PROSITE" id="PS50002"/>
    </source>
</evidence>
<dbReference type="AlphaFoldDB" id="A0A8H7P8L7"/>
<feature type="compositionally biased region" description="Polar residues" evidence="3">
    <location>
        <begin position="455"/>
        <end position="474"/>
    </location>
</feature>
<dbReference type="SUPFAM" id="SSF50044">
    <property type="entry name" value="SH3-domain"/>
    <property type="match status" value="1"/>
</dbReference>
<dbReference type="GO" id="GO:0097320">
    <property type="term" value="P:plasma membrane tubulation"/>
    <property type="evidence" value="ECO:0007669"/>
    <property type="project" value="TreeGrafter"/>
</dbReference>
<dbReference type="InterPro" id="IPR001452">
    <property type="entry name" value="SH3_domain"/>
</dbReference>
<feature type="region of interest" description="Disordered" evidence="3">
    <location>
        <begin position="455"/>
        <end position="508"/>
    </location>
</feature>
<protein>
    <recommendedName>
        <fullName evidence="4">SH3 domain-containing protein</fullName>
    </recommendedName>
</protein>
<dbReference type="Proteomes" id="UP000639403">
    <property type="component" value="Unassembled WGS sequence"/>
</dbReference>
<name>A0A8H7P8L7_9APHY</name>
<evidence type="ECO:0000256" key="2">
    <source>
        <dbReference type="PROSITE-ProRule" id="PRU00192"/>
    </source>
</evidence>
<accession>A0A8H7P8L7</accession>
<feature type="region of interest" description="Disordered" evidence="3">
    <location>
        <begin position="308"/>
        <end position="375"/>
    </location>
</feature>
<evidence type="ECO:0000256" key="3">
    <source>
        <dbReference type="SAM" id="MobiDB-lite"/>
    </source>
</evidence>
<feature type="compositionally biased region" description="Basic and acidic residues" evidence="3">
    <location>
        <begin position="137"/>
        <end position="146"/>
    </location>
</feature>
<dbReference type="PROSITE" id="PS50002">
    <property type="entry name" value="SH3"/>
    <property type="match status" value="1"/>
</dbReference>
<reference evidence="5" key="2">
    <citation type="journal article" name="Front. Microbiol.">
        <title>Degradative Capacity of Two Strains of Rhodonia placenta: From Phenotype to Genotype.</title>
        <authorList>
            <person name="Kolle M."/>
            <person name="Horta M.A.C."/>
            <person name="Nowrousian M."/>
            <person name="Ohm R.A."/>
            <person name="Benz J.P."/>
            <person name="Pilgard A."/>
        </authorList>
    </citation>
    <scope>NUCLEOTIDE SEQUENCE</scope>
    <source>
        <strain evidence="5">FPRL280</strain>
    </source>
</reference>
<dbReference type="CDD" id="cd00174">
    <property type="entry name" value="SH3"/>
    <property type="match status" value="1"/>
</dbReference>
<feature type="region of interest" description="Disordered" evidence="3">
    <location>
        <begin position="58"/>
        <end position="116"/>
    </location>
</feature>
<dbReference type="InterPro" id="IPR036028">
    <property type="entry name" value="SH3-like_dom_sf"/>
</dbReference>
<feature type="compositionally biased region" description="Low complexity" evidence="3">
    <location>
        <begin position="147"/>
        <end position="159"/>
    </location>
</feature>
<dbReference type="GO" id="GO:0006897">
    <property type="term" value="P:endocytosis"/>
    <property type="evidence" value="ECO:0007669"/>
    <property type="project" value="TreeGrafter"/>
</dbReference>
<dbReference type="Gene3D" id="2.30.30.40">
    <property type="entry name" value="SH3 Domains"/>
    <property type="match status" value="1"/>
</dbReference>
<proteinExistence type="predicted"/>
<comment type="caution">
    <text evidence="5">The sequence shown here is derived from an EMBL/GenBank/DDBJ whole genome shotgun (WGS) entry which is preliminary data.</text>
</comment>
<dbReference type="EMBL" id="JADOXO010000018">
    <property type="protein sequence ID" value="KAF9819465.1"/>
    <property type="molecule type" value="Genomic_DNA"/>
</dbReference>
<dbReference type="SMART" id="SM00326">
    <property type="entry name" value="SH3"/>
    <property type="match status" value="1"/>
</dbReference>
<reference evidence="5" key="1">
    <citation type="submission" date="2020-11" db="EMBL/GenBank/DDBJ databases">
        <authorList>
            <person name="Koelle M."/>
            <person name="Horta M.A.C."/>
            <person name="Nowrousian M."/>
            <person name="Ohm R.A."/>
            <person name="Benz P."/>
            <person name="Pilgard A."/>
        </authorList>
    </citation>
    <scope>NUCLEOTIDE SEQUENCE</scope>
    <source>
        <strain evidence="5">FPRL280</strain>
    </source>
</reference>
<feature type="compositionally biased region" description="Acidic residues" evidence="3">
    <location>
        <begin position="230"/>
        <end position="244"/>
    </location>
</feature>
<keyword evidence="1 2" id="KW-0728">SH3 domain</keyword>
<dbReference type="PANTHER" id="PTHR45827">
    <property type="entry name" value="SORTING NEXIN"/>
    <property type="match status" value="1"/>
</dbReference>
<gene>
    <name evidence="5" type="ORF">IEO21_02073</name>
</gene>
<sequence>MPDYVYALHEFTPENPDEISLKVGERIEVVEKDDEYGDGWWQGRNSAGKVGLFPQSYTSAKPPAAPPAVVVSNSTNASSSSSATDSTAHIPGALPTATQAVPATAANGSQTNDARASHDGEVMQATMTDVQQAIEQLGHRGGDDASRSFSFASSHSQSTDHSEAEDEEDGGDEHSFGWSRGARKKLAMRAAQENAEREAREKEVAGQSANRLSSGPPTPMRLVAPPIDVEVSDESEDEDEDEDEEHIRERSPRSVGTVVSQIPEEDEEQGSTARMSPPYTPMHSRSASAAMDFRRSPPPMIMVTEQAQSLRARPSRDSTAHIIPSEDFIVPSPGADETDIPTARAERGTFPQAQLATPPGHESPPPSPPVMNIVEPSPVKEDDILTARGFARLEKAASVPPSSSSPSAFATPSGSVSALGTTVLPSVAPSASAVDVAEAAQLPFAVSVHSGLPSPSASSFAGSMNTGMQQTLTPPMSAVGKPGGAEARGFSVGTTESGKGKPDGHPSEWTVDQVVEWLRWKGFDEGVCEKFTGDCPFPLSTISRILTLPDRARDHRRRAIRARRERAQDRDWHRRLRKARTDRERDCRVAPSAVCL</sequence>
<evidence type="ECO:0000256" key="1">
    <source>
        <dbReference type="ARBA" id="ARBA00022443"/>
    </source>
</evidence>
<dbReference type="Pfam" id="PF00018">
    <property type="entry name" value="SH3_1"/>
    <property type="match status" value="1"/>
</dbReference>
<dbReference type="GO" id="GO:0035091">
    <property type="term" value="F:phosphatidylinositol binding"/>
    <property type="evidence" value="ECO:0007669"/>
    <property type="project" value="TreeGrafter"/>
</dbReference>
<feature type="domain" description="SH3" evidence="4">
    <location>
        <begin position="1"/>
        <end position="63"/>
    </location>
</feature>
<dbReference type="PANTHER" id="PTHR45827:SF1">
    <property type="entry name" value="SORTING NEXIN"/>
    <property type="match status" value="1"/>
</dbReference>
<feature type="region of interest" description="Disordered" evidence="3">
    <location>
        <begin position="135"/>
        <end position="289"/>
    </location>
</feature>
<organism evidence="5 6">
    <name type="scientific">Rhodonia placenta</name>
    <dbReference type="NCBI Taxonomy" id="104341"/>
    <lineage>
        <taxon>Eukaryota</taxon>
        <taxon>Fungi</taxon>
        <taxon>Dikarya</taxon>
        <taxon>Basidiomycota</taxon>
        <taxon>Agaricomycotina</taxon>
        <taxon>Agaricomycetes</taxon>
        <taxon>Polyporales</taxon>
        <taxon>Adustoporiaceae</taxon>
        <taxon>Rhodonia</taxon>
    </lineage>
</organism>